<feature type="region of interest" description="Disordered" evidence="1">
    <location>
        <begin position="114"/>
        <end position="196"/>
    </location>
</feature>
<dbReference type="InterPro" id="IPR025400">
    <property type="entry name" value="Lin1244/Lin1753-like_N"/>
</dbReference>
<feature type="compositionally biased region" description="Basic and acidic residues" evidence="1">
    <location>
        <begin position="294"/>
        <end position="306"/>
    </location>
</feature>
<dbReference type="KEGG" id="fax:FUAX_43630"/>
<sequence length="321" mass="36708">MNKLNSYFSHDSSARNDQKIMLMLSAYGAQGYGWYWMLVEMMREERDYRLCRKGRFFFNALAHELRADAKTLEAFVDDCVNEFGLFRAEGDYFWSDSLVARMAMAEERTARKKKAAAARWEKRGTAAKEKPSEAKPKTTSACKSDATHMHCNAMKGNKSKAKETKEKEKKENKSKGNESGSGDNAPAPEGDENLTILPFSDEGFAGLWEEWKTHLRTAGCGYPDVGRENRALARLRPYDQAFATALVETALLKGWKDFHFEETPARWQKLQQLQEQQTLTNHGQISQSPNRTPFRGEQRGHFGPEDVQELFDRIDSRYSDS</sequence>
<gene>
    <name evidence="4" type="ORF">FUAX_43630</name>
</gene>
<dbReference type="Proteomes" id="UP001348817">
    <property type="component" value="Plasmid pFA2"/>
</dbReference>
<feature type="compositionally biased region" description="Polar residues" evidence="1">
    <location>
        <begin position="281"/>
        <end position="291"/>
    </location>
</feature>
<proteinExistence type="predicted"/>
<keyword evidence="4" id="KW-0614">Plasmid</keyword>
<name>A0AAU9CII4_9BACT</name>
<keyword evidence="2" id="KW-0812">Transmembrane</keyword>
<feature type="domain" description="Lin1244/Lin1753-like N-terminal" evidence="3">
    <location>
        <begin position="7"/>
        <end position="97"/>
    </location>
</feature>
<keyword evidence="5" id="KW-1185">Reference proteome</keyword>
<keyword evidence="2" id="KW-1133">Transmembrane helix</keyword>
<evidence type="ECO:0000313" key="5">
    <source>
        <dbReference type="Proteomes" id="UP001348817"/>
    </source>
</evidence>
<accession>A0AAU9CII4</accession>
<protein>
    <recommendedName>
        <fullName evidence="3">Lin1244/Lin1753-like N-terminal domain-containing protein</fullName>
    </recommendedName>
</protein>
<geneLocation type="plasmid" evidence="4 5">
    <name>pFA2</name>
</geneLocation>
<feature type="compositionally biased region" description="Basic and acidic residues" evidence="1">
    <location>
        <begin position="160"/>
        <end position="176"/>
    </location>
</feature>
<dbReference type="AlphaFoldDB" id="A0AAU9CII4"/>
<dbReference type="EMBL" id="AP025316">
    <property type="protein sequence ID" value="BDD11931.1"/>
    <property type="molecule type" value="Genomic_DNA"/>
</dbReference>
<evidence type="ECO:0000256" key="1">
    <source>
        <dbReference type="SAM" id="MobiDB-lite"/>
    </source>
</evidence>
<dbReference type="Pfam" id="PF14297">
    <property type="entry name" value="Lin1244_N"/>
    <property type="match status" value="1"/>
</dbReference>
<organism evidence="4 5">
    <name type="scientific">Fulvitalea axinellae</name>
    <dbReference type="NCBI Taxonomy" id="1182444"/>
    <lineage>
        <taxon>Bacteria</taxon>
        <taxon>Pseudomonadati</taxon>
        <taxon>Bacteroidota</taxon>
        <taxon>Cytophagia</taxon>
        <taxon>Cytophagales</taxon>
        <taxon>Persicobacteraceae</taxon>
        <taxon>Fulvitalea</taxon>
    </lineage>
</organism>
<feature type="transmembrane region" description="Helical" evidence="2">
    <location>
        <begin position="20"/>
        <end position="39"/>
    </location>
</feature>
<feature type="region of interest" description="Disordered" evidence="1">
    <location>
        <begin position="276"/>
        <end position="306"/>
    </location>
</feature>
<feature type="compositionally biased region" description="Basic and acidic residues" evidence="1">
    <location>
        <begin position="119"/>
        <end position="136"/>
    </location>
</feature>
<dbReference type="RefSeq" id="WP_338395084.1">
    <property type="nucleotide sequence ID" value="NZ_AP025316.1"/>
</dbReference>
<evidence type="ECO:0000313" key="4">
    <source>
        <dbReference type="EMBL" id="BDD11931.1"/>
    </source>
</evidence>
<evidence type="ECO:0000256" key="2">
    <source>
        <dbReference type="SAM" id="Phobius"/>
    </source>
</evidence>
<evidence type="ECO:0000259" key="3">
    <source>
        <dbReference type="Pfam" id="PF14297"/>
    </source>
</evidence>
<reference evidence="4 5" key="1">
    <citation type="submission" date="2021-12" db="EMBL/GenBank/DDBJ databases">
        <title>Genome sequencing of bacteria with rrn-lacking chromosome and rrn-plasmid.</title>
        <authorList>
            <person name="Anda M."/>
            <person name="Iwasaki W."/>
        </authorList>
    </citation>
    <scope>NUCLEOTIDE SEQUENCE [LARGE SCALE GENOMIC DNA]</scope>
    <source>
        <strain evidence="4 5">DSM 100852</strain>
        <plasmid evidence="4 5">pFA2</plasmid>
    </source>
</reference>
<keyword evidence="2" id="KW-0472">Membrane</keyword>